<evidence type="ECO:0000313" key="2">
    <source>
        <dbReference type="EMBL" id="SMC16450.1"/>
    </source>
</evidence>
<dbReference type="EMBL" id="FWXF01000001">
    <property type="protein sequence ID" value="SMC16450.1"/>
    <property type="molecule type" value="Genomic_DNA"/>
</dbReference>
<dbReference type="GO" id="GO:0009231">
    <property type="term" value="P:riboflavin biosynthetic process"/>
    <property type="evidence" value="ECO:0007669"/>
    <property type="project" value="InterPro"/>
</dbReference>
<dbReference type="InterPro" id="IPR002734">
    <property type="entry name" value="RibDG_C"/>
</dbReference>
<dbReference type="InterPro" id="IPR001796">
    <property type="entry name" value="DHFR_dom"/>
</dbReference>
<dbReference type="Pfam" id="PF01872">
    <property type="entry name" value="RibD_C"/>
    <property type="match status" value="1"/>
</dbReference>
<protein>
    <submittedName>
        <fullName evidence="2">Dihydrofolate reductase</fullName>
    </submittedName>
</protein>
<dbReference type="AlphaFoldDB" id="A0A1W1WXZ3"/>
<dbReference type="STRING" id="1121390.SAMN02746041_00077"/>
<dbReference type="GO" id="GO:0008703">
    <property type="term" value="F:5-amino-6-(5-phosphoribosylamino)uracil reductase activity"/>
    <property type="evidence" value="ECO:0007669"/>
    <property type="project" value="InterPro"/>
</dbReference>
<dbReference type="InterPro" id="IPR050765">
    <property type="entry name" value="Riboflavin_Biosynth_HTPR"/>
</dbReference>
<keyword evidence="3" id="KW-1185">Reference proteome</keyword>
<dbReference type="GO" id="GO:0046654">
    <property type="term" value="P:tetrahydrofolate biosynthetic process"/>
    <property type="evidence" value="ECO:0007669"/>
    <property type="project" value="InterPro"/>
</dbReference>
<dbReference type="SUPFAM" id="SSF53597">
    <property type="entry name" value="Dihydrofolate reductase-like"/>
    <property type="match status" value="1"/>
</dbReference>
<dbReference type="OrthoDB" id="9804315at2"/>
<dbReference type="RefSeq" id="WP_084055565.1">
    <property type="nucleotide sequence ID" value="NZ_FWXF01000001.1"/>
</dbReference>
<reference evidence="2 3" key="1">
    <citation type="submission" date="2017-04" db="EMBL/GenBank/DDBJ databases">
        <authorList>
            <person name="Afonso C.L."/>
            <person name="Miller P.J."/>
            <person name="Scott M.A."/>
            <person name="Spackman E."/>
            <person name="Goraichik I."/>
            <person name="Dimitrov K.M."/>
            <person name="Suarez D.L."/>
            <person name="Swayne D.E."/>
        </authorList>
    </citation>
    <scope>NUCLEOTIDE SEQUENCE [LARGE SCALE GENOMIC DNA]</scope>
    <source>
        <strain evidence="2 3">DSM 13146</strain>
    </source>
</reference>
<dbReference type="PANTHER" id="PTHR38011">
    <property type="entry name" value="DIHYDROFOLATE REDUCTASE FAMILY PROTEIN (AFU_ORTHOLOGUE AFUA_8G06820)"/>
    <property type="match status" value="1"/>
</dbReference>
<dbReference type="Gene3D" id="3.40.430.10">
    <property type="entry name" value="Dihydrofolate Reductase, subunit A"/>
    <property type="match status" value="1"/>
</dbReference>
<name>A0A1W1WXZ3_9BACT</name>
<dbReference type="PANTHER" id="PTHR38011:SF11">
    <property type="entry name" value="2,5-DIAMINO-6-RIBOSYLAMINO-4(3H)-PYRIMIDINONE 5'-PHOSPHATE REDUCTASE"/>
    <property type="match status" value="1"/>
</dbReference>
<dbReference type="Proteomes" id="UP000192783">
    <property type="component" value="Unassembled WGS sequence"/>
</dbReference>
<feature type="domain" description="DHFR" evidence="1">
    <location>
        <begin position="1"/>
        <end position="185"/>
    </location>
</feature>
<dbReference type="InterPro" id="IPR024072">
    <property type="entry name" value="DHFR-like_dom_sf"/>
</dbReference>
<evidence type="ECO:0000259" key="1">
    <source>
        <dbReference type="PROSITE" id="PS51330"/>
    </source>
</evidence>
<dbReference type="PROSITE" id="PS51330">
    <property type="entry name" value="DHFR_2"/>
    <property type="match status" value="1"/>
</dbReference>
<dbReference type="GO" id="GO:0004146">
    <property type="term" value="F:dihydrofolate reductase activity"/>
    <property type="evidence" value="ECO:0007669"/>
    <property type="project" value="InterPro"/>
</dbReference>
<organism evidence="2 3">
    <name type="scientific">Desulfacinum hydrothermale DSM 13146</name>
    <dbReference type="NCBI Taxonomy" id="1121390"/>
    <lineage>
        <taxon>Bacteria</taxon>
        <taxon>Pseudomonadati</taxon>
        <taxon>Thermodesulfobacteriota</taxon>
        <taxon>Syntrophobacteria</taxon>
        <taxon>Syntrophobacterales</taxon>
        <taxon>Syntrophobacteraceae</taxon>
        <taxon>Desulfacinum</taxon>
    </lineage>
</organism>
<gene>
    <name evidence="2" type="ORF">SAMN02746041_00077</name>
</gene>
<accession>A0A1W1WXZ3</accession>
<proteinExistence type="predicted"/>
<sequence>MQVTLLMAMTLDGRIARNSDHFPDWTPPEDKKVFAALSRRAGVIIMGSRTFDTLGKPLPGRLNVVMSRDPSRKSPWENLVFSGDPPQRILEWLEGQGYEEVILAGGPHINSLFARQGLIDSVIVTVSPKIFGTGLGLFGPDIAMDLTLKEVQRVGAELVLLRYGVLGVKTSEDDAASSPRRVSSD</sequence>
<evidence type="ECO:0000313" key="3">
    <source>
        <dbReference type="Proteomes" id="UP000192783"/>
    </source>
</evidence>